<proteinExistence type="predicted"/>
<reference evidence="2" key="2">
    <citation type="submission" date="2023-05" db="EMBL/GenBank/DDBJ databases">
        <authorList>
            <person name="Fouks B."/>
        </authorList>
    </citation>
    <scope>NUCLEOTIDE SEQUENCE</scope>
    <source>
        <strain evidence="2">Stay&amp;Tobe</strain>
        <tissue evidence="2">Testes</tissue>
    </source>
</reference>
<name>A0AAD8AJ32_DIPPU</name>
<feature type="region of interest" description="Disordered" evidence="1">
    <location>
        <begin position="180"/>
        <end position="212"/>
    </location>
</feature>
<sequence length="212" mass="23837">MQYVPGFSNIEIPRPSVFGQFIPGGIINNDGSANWLQVPPSQMPWGIPVADQPSIVRFTAESTSHMKTNDFGSFAQSKRKLDEEEEIFPTKQHITEEKMAAHFNQLHISPEYTSHQQEEPKEDKTQHLKRLVLCEELRKLKHEPILPSSLLSHMEKPTMALVLWQPPAGTINQALRAATAREEDNNNTSVVDLNSMSDAGYSSSQEDALMDL</sequence>
<evidence type="ECO:0000313" key="3">
    <source>
        <dbReference type="Proteomes" id="UP001233999"/>
    </source>
</evidence>
<keyword evidence="3" id="KW-1185">Reference proteome</keyword>
<reference evidence="2" key="1">
    <citation type="journal article" date="2023" name="IScience">
        <title>Live-bearing cockroach genome reveals convergent evolutionary mechanisms linked to viviparity in insects and beyond.</title>
        <authorList>
            <person name="Fouks B."/>
            <person name="Harrison M.C."/>
            <person name="Mikhailova A.A."/>
            <person name="Marchal E."/>
            <person name="English S."/>
            <person name="Carruthers M."/>
            <person name="Jennings E.C."/>
            <person name="Chiamaka E.L."/>
            <person name="Frigard R.A."/>
            <person name="Pippel M."/>
            <person name="Attardo G.M."/>
            <person name="Benoit J.B."/>
            <person name="Bornberg-Bauer E."/>
            <person name="Tobe S.S."/>
        </authorList>
    </citation>
    <scope>NUCLEOTIDE SEQUENCE</scope>
    <source>
        <strain evidence="2">Stay&amp;Tobe</strain>
    </source>
</reference>
<evidence type="ECO:0000256" key="1">
    <source>
        <dbReference type="SAM" id="MobiDB-lite"/>
    </source>
</evidence>
<gene>
    <name evidence="2" type="ORF">L9F63_009584</name>
</gene>
<dbReference type="AlphaFoldDB" id="A0AAD8AJ32"/>
<protein>
    <submittedName>
        <fullName evidence="2">Uncharacterized protein</fullName>
    </submittedName>
</protein>
<dbReference type="PANTHER" id="PTHR16246">
    <property type="entry name" value="HOST CELL FACTOR C1 REGULATOR 1"/>
    <property type="match status" value="1"/>
</dbReference>
<accession>A0AAD8AJ32</accession>
<organism evidence="2 3">
    <name type="scientific">Diploptera punctata</name>
    <name type="common">Pacific beetle cockroach</name>
    <dbReference type="NCBI Taxonomy" id="6984"/>
    <lineage>
        <taxon>Eukaryota</taxon>
        <taxon>Metazoa</taxon>
        <taxon>Ecdysozoa</taxon>
        <taxon>Arthropoda</taxon>
        <taxon>Hexapoda</taxon>
        <taxon>Insecta</taxon>
        <taxon>Pterygota</taxon>
        <taxon>Neoptera</taxon>
        <taxon>Polyneoptera</taxon>
        <taxon>Dictyoptera</taxon>
        <taxon>Blattodea</taxon>
        <taxon>Blaberoidea</taxon>
        <taxon>Blaberidae</taxon>
        <taxon>Diplopterinae</taxon>
        <taxon>Diploptera</taxon>
    </lineage>
</organism>
<comment type="caution">
    <text evidence="2">The sequence shown here is derived from an EMBL/GenBank/DDBJ whole genome shotgun (WGS) entry which is preliminary data.</text>
</comment>
<dbReference type="InterPro" id="IPR029195">
    <property type="entry name" value="HCFC1R1"/>
</dbReference>
<evidence type="ECO:0000313" key="2">
    <source>
        <dbReference type="EMBL" id="KAJ9600108.1"/>
    </source>
</evidence>
<dbReference type="EMBL" id="JASPKZ010000448">
    <property type="protein sequence ID" value="KAJ9600108.1"/>
    <property type="molecule type" value="Genomic_DNA"/>
</dbReference>
<feature type="compositionally biased region" description="Polar residues" evidence="1">
    <location>
        <begin position="186"/>
        <end position="206"/>
    </location>
</feature>
<dbReference type="Proteomes" id="UP001233999">
    <property type="component" value="Unassembled WGS sequence"/>
</dbReference>
<dbReference type="PANTHER" id="PTHR16246:SF2">
    <property type="entry name" value="HOST CELL FACTOR C1 REGULATOR 1"/>
    <property type="match status" value="1"/>
</dbReference>